<gene>
    <name evidence="2" type="ORF">Q8A67_024171</name>
</gene>
<dbReference type="EMBL" id="JAUYZG010000024">
    <property type="protein sequence ID" value="KAK2869779.1"/>
    <property type="molecule type" value="Genomic_DNA"/>
</dbReference>
<reference evidence="2" key="1">
    <citation type="submission" date="2023-08" db="EMBL/GenBank/DDBJ databases">
        <title>Chromosome-level Genome Assembly of mud carp (Cirrhinus molitorella).</title>
        <authorList>
            <person name="Liu H."/>
        </authorList>
    </citation>
    <scope>NUCLEOTIDE SEQUENCE</scope>
    <source>
        <strain evidence="2">Prfri</strain>
        <tissue evidence="2">Muscle</tissue>
    </source>
</reference>
<comment type="caution">
    <text evidence="2">The sequence shown here is derived from an EMBL/GenBank/DDBJ whole genome shotgun (WGS) entry which is preliminary data.</text>
</comment>
<name>A0AA88TD88_9TELE</name>
<sequence length="84" mass="9351">MCLTLQTGSAKGVTEAHIQHDSRAQRSVKASPEVMPRLCQFQSDRPAPVKIKDRDEETSRQKPDLLLKSQHELENGVGSQQPSL</sequence>
<organism evidence="2 3">
    <name type="scientific">Cirrhinus molitorella</name>
    <name type="common">mud carp</name>
    <dbReference type="NCBI Taxonomy" id="172907"/>
    <lineage>
        <taxon>Eukaryota</taxon>
        <taxon>Metazoa</taxon>
        <taxon>Chordata</taxon>
        <taxon>Craniata</taxon>
        <taxon>Vertebrata</taxon>
        <taxon>Euteleostomi</taxon>
        <taxon>Actinopterygii</taxon>
        <taxon>Neopterygii</taxon>
        <taxon>Teleostei</taxon>
        <taxon>Ostariophysi</taxon>
        <taxon>Cypriniformes</taxon>
        <taxon>Cyprinidae</taxon>
        <taxon>Labeoninae</taxon>
        <taxon>Labeonini</taxon>
        <taxon>Cirrhinus</taxon>
    </lineage>
</organism>
<feature type="region of interest" description="Disordered" evidence="1">
    <location>
        <begin position="1"/>
        <end position="84"/>
    </location>
</feature>
<keyword evidence="3" id="KW-1185">Reference proteome</keyword>
<evidence type="ECO:0000313" key="3">
    <source>
        <dbReference type="Proteomes" id="UP001187343"/>
    </source>
</evidence>
<protein>
    <submittedName>
        <fullName evidence="2">Uncharacterized protein</fullName>
    </submittedName>
</protein>
<accession>A0AA88TD88</accession>
<feature type="compositionally biased region" description="Basic and acidic residues" evidence="1">
    <location>
        <begin position="50"/>
        <end position="74"/>
    </location>
</feature>
<dbReference type="AlphaFoldDB" id="A0AA88TD88"/>
<evidence type="ECO:0000313" key="2">
    <source>
        <dbReference type="EMBL" id="KAK2869779.1"/>
    </source>
</evidence>
<proteinExistence type="predicted"/>
<dbReference type="Proteomes" id="UP001187343">
    <property type="component" value="Unassembled WGS sequence"/>
</dbReference>
<evidence type="ECO:0000256" key="1">
    <source>
        <dbReference type="SAM" id="MobiDB-lite"/>
    </source>
</evidence>